<proteinExistence type="predicted"/>
<organism evidence="1">
    <name type="scientific">marine sediment metagenome</name>
    <dbReference type="NCBI Taxonomy" id="412755"/>
    <lineage>
        <taxon>unclassified sequences</taxon>
        <taxon>metagenomes</taxon>
        <taxon>ecological metagenomes</taxon>
    </lineage>
</organism>
<dbReference type="EMBL" id="LAZR01058188">
    <property type="protein sequence ID" value="KKK70442.1"/>
    <property type="molecule type" value="Genomic_DNA"/>
</dbReference>
<protein>
    <submittedName>
        <fullName evidence="1">Uncharacterized protein</fullName>
    </submittedName>
</protein>
<evidence type="ECO:0000313" key="1">
    <source>
        <dbReference type="EMBL" id="KKK70442.1"/>
    </source>
</evidence>
<name>A0A0F8XN45_9ZZZZ</name>
<comment type="caution">
    <text evidence="1">The sequence shown here is derived from an EMBL/GenBank/DDBJ whole genome shotgun (WGS) entry which is preliminary data.</text>
</comment>
<reference evidence="1" key="1">
    <citation type="journal article" date="2015" name="Nature">
        <title>Complex archaea that bridge the gap between prokaryotes and eukaryotes.</title>
        <authorList>
            <person name="Spang A."/>
            <person name="Saw J.H."/>
            <person name="Jorgensen S.L."/>
            <person name="Zaremba-Niedzwiedzka K."/>
            <person name="Martijn J."/>
            <person name="Lind A.E."/>
            <person name="van Eijk R."/>
            <person name="Schleper C."/>
            <person name="Guy L."/>
            <person name="Ettema T.J."/>
        </authorList>
    </citation>
    <scope>NUCLEOTIDE SEQUENCE</scope>
</reference>
<accession>A0A0F8XN45</accession>
<dbReference type="AlphaFoldDB" id="A0A0F8XN45"/>
<gene>
    <name evidence="1" type="ORF">LCGC14_2923930</name>
</gene>
<sequence>MLTYERIPKNHLALFAVSNGRDRFNHSHIELTGIAKNLDIEVVPLLYKGRVDSPEELLELLEKDSILGGVSVEGIVAKNFDRPFLLGGQPIPLMAGKFVSEKFKEVHREQWGKKFSTKGKWETFLESFKTEARWHKAVQHLKEAGELENAPRDIGKLIKEIQSDISDEEKEDIKEFLWKEFGGQLLRHSTRGFAEWYKEELMKNSFKPAS</sequence>